<evidence type="ECO:0000313" key="1">
    <source>
        <dbReference type="EMBL" id="MBB5670861.1"/>
    </source>
</evidence>
<proteinExistence type="predicted"/>
<accession>A0AB73GY68</accession>
<organism evidence="1">
    <name type="scientific">Xanthomonas arboricola</name>
    <dbReference type="NCBI Taxonomy" id="56448"/>
    <lineage>
        <taxon>Bacteria</taxon>
        <taxon>Pseudomonadati</taxon>
        <taxon>Pseudomonadota</taxon>
        <taxon>Gammaproteobacteria</taxon>
        <taxon>Lysobacterales</taxon>
        <taxon>Lysobacteraceae</taxon>
        <taxon>Xanthomonas</taxon>
    </lineage>
</organism>
<reference evidence="1" key="1">
    <citation type="submission" date="2020-08" db="EMBL/GenBank/DDBJ databases">
        <title>Studying the diversity of plant-associated saprophytic bacteria and their role in host health and plant-pathogen interactions.</title>
        <authorList>
            <person name="Potnis N."/>
        </authorList>
    </citation>
    <scope>NUCLEOTIDE SEQUENCE</scope>
    <source>
        <strain evidence="1">F21</strain>
    </source>
</reference>
<dbReference type="Proteomes" id="UP000528595">
    <property type="component" value="Unassembled WGS sequence"/>
</dbReference>
<evidence type="ECO:0008006" key="2">
    <source>
        <dbReference type="Google" id="ProtNLM"/>
    </source>
</evidence>
<dbReference type="RefSeq" id="WP_311551550.1">
    <property type="nucleotide sequence ID" value="NZ_JACIIQ010000008.1"/>
</dbReference>
<dbReference type="AlphaFoldDB" id="A0AB73GY68"/>
<sequence>MKNSLIYVVFCFLVTTGCTWRFAQYGMDKPSGPSLCAEVLDWESASASQALRVTPQIVEDENGRSYHFDLGGRKGLRYLDASCGIGVYAECGFDATYSNGNVFRFAELSTFSLWRSREEFYLVYHIVAPKGEFDKGLRRVVKLDDPPSEICNQIGDYSNLM</sequence>
<comment type="caution">
    <text evidence="1">The sequence shown here is derived from an EMBL/GenBank/DDBJ whole genome shotgun (WGS) entry which is preliminary data.</text>
</comment>
<gene>
    <name evidence="1" type="ORF">FHR65_002426</name>
</gene>
<dbReference type="EMBL" id="JACIIQ010000008">
    <property type="protein sequence ID" value="MBB5670861.1"/>
    <property type="molecule type" value="Genomic_DNA"/>
</dbReference>
<protein>
    <recommendedName>
        <fullName evidence="2">Lipoprotein</fullName>
    </recommendedName>
</protein>
<dbReference type="PROSITE" id="PS51257">
    <property type="entry name" value="PROKAR_LIPOPROTEIN"/>
    <property type="match status" value="1"/>
</dbReference>
<name>A0AB73GY68_9XANT</name>